<name>A0A7Z7BSH1_9HYPH</name>
<dbReference type="EMBL" id="FNEW01000009">
    <property type="protein sequence ID" value="SDK45447.1"/>
    <property type="molecule type" value="Genomic_DNA"/>
</dbReference>
<evidence type="ECO:0000256" key="1">
    <source>
        <dbReference type="SAM" id="SignalP"/>
    </source>
</evidence>
<dbReference type="Proteomes" id="UP000198917">
    <property type="component" value="Unassembled WGS sequence"/>
</dbReference>
<comment type="caution">
    <text evidence="2">The sequence shown here is derived from an EMBL/GenBank/DDBJ whole genome shotgun (WGS) entry which is preliminary data.</text>
</comment>
<evidence type="ECO:0000313" key="3">
    <source>
        <dbReference type="Proteomes" id="UP000198917"/>
    </source>
</evidence>
<reference evidence="2 3" key="1">
    <citation type="submission" date="2016-10" db="EMBL/GenBank/DDBJ databases">
        <authorList>
            <person name="Varghese N."/>
            <person name="Submissions S."/>
        </authorList>
    </citation>
    <scope>NUCLEOTIDE SEQUENCE [LARGE SCALE GENOMIC DNA]</scope>
    <source>
        <strain evidence="2 3">PDC82</strain>
    </source>
</reference>
<evidence type="ECO:0000313" key="2">
    <source>
        <dbReference type="EMBL" id="SDK45447.1"/>
    </source>
</evidence>
<proteinExistence type="predicted"/>
<keyword evidence="1" id="KW-0732">Signal</keyword>
<sequence>MKLKLALSVILSVTFTAAVAEARTQLHLYGAVPVAGDPVLEDAYRAAFDRCSFDYYSYDHVGFYRGAYGSPEMRSCMYTKGFILENGVPFAYPVRKATYLSR</sequence>
<feature type="chain" id="PRO_5030671312" evidence="1">
    <location>
        <begin position="21"/>
        <end position="102"/>
    </location>
</feature>
<dbReference type="RefSeq" id="WP_006315828.1">
    <property type="nucleotide sequence ID" value="NZ_CP169716.1"/>
</dbReference>
<gene>
    <name evidence="2" type="ORF">SAMN05428983_4984</name>
</gene>
<organism evidence="2 3">
    <name type="scientific">Agrobacterium fabrum</name>
    <dbReference type="NCBI Taxonomy" id="1176649"/>
    <lineage>
        <taxon>Bacteria</taxon>
        <taxon>Pseudomonadati</taxon>
        <taxon>Pseudomonadota</taxon>
        <taxon>Alphaproteobacteria</taxon>
        <taxon>Hyphomicrobiales</taxon>
        <taxon>Rhizobiaceae</taxon>
        <taxon>Rhizobium/Agrobacterium group</taxon>
        <taxon>Agrobacterium</taxon>
        <taxon>Agrobacterium tumefaciens complex</taxon>
    </lineage>
</organism>
<accession>A0A7Z7BSH1</accession>
<protein>
    <submittedName>
        <fullName evidence="2">Uncharacterized protein</fullName>
    </submittedName>
</protein>
<feature type="signal peptide" evidence="1">
    <location>
        <begin position="1"/>
        <end position="20"/>
    </location>
</feature>
<dbReference type="AlphaFoldDB" id="A0A7Z7BSH1"/>